<dbReference type="Gene3D" id="3.30.450.20">
    <property type="entry name" value="PAS domain"/>
    <property type="match status" value="2"/>
</dbReference>
<dbReference type="CDD" id="cd00075">
    <property type="entry name" value="HATPase"/>
    <property type="match status" value="1"/>
</dbReference>
<evidence type="ECO:0000256" key="4">
    <source>
        <dbReference type="ARBA" id="ARBA00022679"/>
    </source>
</evidence>
<evidence type="ECO:0000313" key="9">
    <source>
        <dbReference type="Proteomes" id="UP000609531"/>
    </source>
</evidence>
<dbReference type="Gene3D" id="1.10.287.130">
    <property type="match status" value="1"/>
</dbReference>
<proteinExistence type="predicted"/>
<dbReference type="InterPro" id="IPR000014">
    <property type="entry name" value="PAS"/>
</dbReference>
<comment type="catalytic activity">
    <reaction evidence="1">
        <text>ATP + protein L-histidine = ADP + protein N-phospho-L-histidine.</text>
        <dbReference type="EC" id="2.7.13.3"/>
    </reaction>
</comment>
<dbReference type="AlphaFoldDB" id="A0A934MHD8"/>
<evidence type="ECO:0000256" key="5">
    <source>
        <dbReference type="ARBA" id="ARBA00022777"/>
    </source>
</evidence>
<keyword evidence="4" id="KW-0808">Transferase</keyword>
<organism evidence="8 9">
    <name type="scientific">Acuticoccus mangrovi</name>
    <dbReference type="NCBI Taxonomy" id="2796142"/>
    <lineage>
        <taxon>Bacteria</taxon>
        <taxon>Pseudomonadati</taxon>
        <taxon>Pseudomonadota</taxon>
        <taxon>Alphaproteobacteria</taxon>
        <taxon>Hyphomicrobiales</taxon>
        <taxon>Amorphaceae</taxon>
        <taxon>Acuticoccus</taxon>
    </lineage>
</organism>
<dbReference type="PROSITE" id="PS50109">
    <property type="entry name" value="HIS_KIN"/>
    <property type="match status" value="1"/>
</dbReference>
<dbReference type="Proteomes" id="UP000609531">
    <property type="component" value="Unassembled WGS sequence"/>
</dbReference>
<dbReference type="SUPFAM" id="SSF55874">
    <property type="entry name" value="ATPase domain of HSP90 chaperone/DNA topoisomerase II/histidine kinase"/>
    <property type="match status" value="1"/>
</dbReference>
<dbReference type="SUPFAM" id="SSF55785">
    <property type="entry name" value="PYP-like sensor domain (PAS domain)"/>
    <property type="match status" value="2"/>
</dbReference>
<keyword evidence="6" id="KW-0902">Two-component regulatory system</keyword>
<evidence type="ECO:0000256" key="2">
    <source>
        <dbReference type="ARBA" id="ARBA00012438"/>
    </source>
</evidence>
<dbReference type="InterPro" id="IPR003661">
    <property type="entry name" value="HisK_dim/P_dom"/>
</dbReference>
<name>A0A934MHD8_9HYPH</name>
<feature type="domain" description="Histidine kinase" evidence="7">
    <location>
        <begin position="514"/>
        <end position="731"/>
    </location>
</feature>
<evidence type="ECO:0000256" key="1">
    <source>
        <dbReference type="ARBA" id="ARBA00000085"/>
    </source>
</evidence>
<dbReference type="CDD" id="cd00082">
    <property type="entry name" value="HisKA"/>
    <property type="match status" value="1"/>
</dbReference>
<dbReference type="RefSeq" id="WP_198882749.1">
    <property type="nucleotide sequence ID" value="NZ_JAEKJA010000011.1"/>
</dbReference>
<keyword evidence="3" id="KW-0597">Phosphoprotein</keyword>
<dbReference type="Pfam" id="PF00512">
    <property type="entry name" value="HisKA"/>
    <property type="match status" value="1"/>
</dbReference>
<dbReference type="InterPro" id="IPR050736">
    <property type="entry name" value="Sensor_HK_Regulatory"/>
</dbReference>
<evidence type="ECO:0000256" key="6">
    <source>
        <dbReference type="ARBA" id="ARBA00023012"/>
    </source>
</evidence>
<keyword evidence="9" id="KW-1185">Reference proteome</keyword>
<dbReference type="InterPro" id="IPR035965">
    <property type="entry name" value="PAS-like_dom_sf"/>
</dbReference>
<reference evidence="8" key="1">
    <citation type="submission" date="2020-12" db="EMBL/GenBank/DDBJ databases">
        <title>Bacterial taxonomy.</title>
        <authorList>
            <person name="Pan X."/>
        </authorList>
    </citation>
    <scope>NUCLEOTIDE SEQUENCE</scope>
    <source>
        <strain evidence="8">B2012</strain>
    </source>
</reference>
<dbReference type="EC" id="2.7.13.3" evidence="2"/>
<accession>A0A934MHD8</accession>
<dbReference type="FunFam" id="3.30.565.10:FF:000006">
    <property type="entry name" value="Sensor histidine kinase WalK"/>
    <property type="match status" value="1"/>
</dbReference>
<sequence length="742" mass="78872">MLAAWAVTAAVSAVAAGVVARAGQCVRERRRAEARAMAAETEAALAALALERGAVGALRVMGDGTLLACGEVPEEVRRAVTAGDGVLGRAVRTLLDEGIPFRHALTGASAVAGSLEGGHPTLLVSRWLAGAADSGLTGRLEALLARAPHPAWIATDAGERVWANPAYSRMVGGAEEAAAGEALLDANAEGQLSATLADGLARERVSTVVAGERRLFDVTADKRDGTLAALAVDVTEANQALVAQTRALESHAATFDRLATAVAIYGPDQRLTFHNAAFQTLWGLPAAFLEQAPPEERVLDRLRADRRLPETADFKAWKRDQLKGYETREGFERWWHLPDGQTLRVIANPGSDGGVTYIYENVTEQLALERRYNALSRVQAETIDNLGEGIASFGPDGLLRLANPAFWSLTGVPAAEVGDHVRAIADLASDEDRPAWAALVERVTGLTDHRTAAKGRLERRDGRVLDYAFSPLPDGSTLATFADVTDSVNVARALVERNNALVEADRLKNAFIEHVSYELRSPLNTIIGFTQLLTRAETGDLTDRQREYANYISTSSEALLVIIDGILDLATIDAGIMELAIAPVDVRAAVRQVLDGLKDRVAEAALDIRIEIDDDARTFEGDAQRVRQILFNLLSNAVSHSPPGGCITIAARRDRGFVAVSVRDRGPGIAEEKAEAVFERFHTTGAGGRRGGVGLGLALVKSFVELHGGTVSVAPVEGPGAELVVRFPLSASGEAPAVKDAA</sequence>
<dbReference type="SMART" id="SM00387">
    <property type="entry name" value="HATPase_c"/>
    <property type="match status" value="1"/>
</dbReference>
<dbReference type="SUPFAM" id="SSF47384">
    <property type="entry name" value="Homodimeric domain of signal transducing histidine kinase"/>
    <property type="match status" value="1"/>
</dbReference>
<dbReference type="Pfam" id="PF12860">
    <property type="entry name" value="PAS_7"/>
    <property type="match status" value="2"/>
</dbReference>
<evidence type="ECO:0000256" key="3">
    <source>
        <dbReference type="ARBA" id="ARBA00022553"/>
    </source>
</evidence>
<dbReference type="InterPro" id="IPR004358">
    <property type="entry name" value="Sig_transdc_His_kin-like_C"/>
</dbReference>
<keyword evidence="5" id="KW-0418">Kinase</keyword>
<dbReference type="Pfam" id="PF02518">
    <property type="entry name" value="HATPase_c"/>
    <property type="match status" value="1"/>
</dbReference>
<dbReference type="InterPro" id="IPR036097">
    <property type="entry name" value="HisK_dim/P_sf"/>
</dbReference>
<evidence type="ECO:0000313" key="8">
    <source>
        <dbReference type="EMBL" id="MBJ3776845.1"/>
    </source>
</evidence>
<dbReference type="InterPro" id="IPR005467">
    <property type="entry name" value="His_kinase_dom"/>
</dbReference>
<protein>
    <recommendedName>
        <fullName evidence="2">histidine kinase</fullName>
        <ecNumber evidence="2">2.7.13.3</ecNumber>
    </recommendedName>
</protein>
<dbReference type="SMART" id="SM00388">
    <property type="entry name" value="HisKA"/>
    <property type="match status" value="1"/>
</dbReference>
<dbReference type="EMBL" id="JAEKJA010000011">
    <property type="protein sequence ID" value="MBJ3776845.1"/>
    <property type="molecule type" value="Genomic_DNA"/>
</dbReference>
<evidence type="ECO:0000259" key="7">
    <source>
        <dbReference type="PROSITE" id="PS50109"/>
    </source>
</evidence>
<comment type="caution">
    <text evidence="8">The sequence shown here is derived from an EMBL/GenBank/DDBJ whole genome shotgun (WGS) entry which is preliminary data.</text>
</comment>
<dbReference type="Gene3D" id="3.30.565.10">
    <property type="entry name" value="Histidine kinase-like ATPase, C-terminal domain"/>
    <property type="match status" value="1"/>
</dbReference>
<gene>
    <name evidence="8" type="ORF">JCR33_14155</name>
</gene>
<dbReference type="InterPro" id="IPR003594">
    <property type="entry name" value="HATPase_dom"/>
</dbReference>
<dbReference type="PANTHER" id="PTHR43711">
    <property type="entry name" value="TWO-COMPONENT HISTIDINE KINASE"/>
    <property type="match status" value="1"/>
</dbReference>
<dbReference type="SMART" id="SM00091">
    <property type="entry name" value="PAS"/>
    <property type="match status" value="3"/>
</dbReference>
<dbReference type="InterPro" id="IPR036890">
    <property type="entry name" value="HATPase_C_sf"/>
</dbReference>
<dbReference type="PRINTS" id="PR00344">
    <property type="entry name" value="BCTRLSENSOR"/>
</dbReference>
<dbReference type="GO" id="GO:0000155">
    <property type="term" value="F:phosphorelay sensor kinase activity"/>
    <property type="evidence" value="ECO:0007669"/>
    <property type="project" value="InterPro"/>
</dbReference>
<dbReference type="PANTHER" id="PTHR43711:SF26">
    <property type="entry name" value="SENSOR HISTIDINE KINASE RCSC"/>
    <property type="match status" value="1"/>
</dbReference>